<evidence type="ECO:0000259" key="5">
    <source>
        <dbReference type="Pfam" id="PF04069"/>
    </source>
</evidence>
<keyword evidence="4" id="KW-0472">Membrane</keyword>
<dbReference type="GO" id="GO:0043190">
    <property type="term" value="C:ATP-binding cassette (ABC) transporter complex"/>
    <property type="evidence" value="ECO:0007669"/>
    <property type="project" value="InterPro"/>
</dbReference>
<dbReference type="GO" id="GO:0015871">
    <property type="term" value="P:choline transport"/>
    <property type="evidence" value="ECO:0007669"/>
    <property type="project" value="TreeGrafter"/>
</dbReference>
<dbReference type="GO" id="GO:0005275">
    <property type="term" value="F:amine transmembrane transporter activity"/>
    <property type="evidence" value="ECO:0007669"/>
    <property type="project" value="TreeGrafter"/>
</dbReference>
<accession>A0AA45HJQ6</accession>
<reference evidence="6 7" key="1">
    <citation type="submission" date="2018-05" db="EMBL/GenBank/DDBJ databases">
        <title>Genomic Encyclopedia of Type Strains, Phase IV (KMG-IV): sequencing the most valuable type-strain genomes for metagenomic binning, comparative biology and taxonomic classification.</title>
        <authorList>
            <person name="Goeker M."/>
        </authorList>
    </citation>
    <scope>NUCLEOTIDE SEQUENCE [LARGE SCALE GENOMIC DNA]</scope>
    <source>
        <strain evidence="6 7">DSM 24906</strain>
    </source>
</reference>
<sequence length="277" mass="31252">MKKIILFLFITIMALNVFAKETVKLAYANWAEGIAMTNLAKVILEDEMGYDVETTMADPGLIFVSLAQGNQDAFLDAWLPITHEAYIKQFGDKLTDLGYNFEGARIGLVVPEYVNINSIEELNNSKDKFDSQIVGIDAGAGIMSTTYSAIDAYDLDLELIESSGPVMTASLANAIDKKEWIVVTGWQPHWKFARFDLKFLDDPKEVYGKAENLHTMARRNFIIDMPEVAQFLTHFYLNSQQLGSLMDMISNSDDAEDAAREWIKQNKKVVENWIPNN</sequence>
<name>A0AA45HJQ6_9BACT</name>
<dbReference type="GO" id="GO:0015226">
    <property type="term" value="F:carnitine transmembrane transporter activity"/>
    <property type="evidence" value="ECO:0007669"/>
    <property type="project" value="TreeGrafter"/>
</dbReference>
<evidence type="ECO:0000256" key="1">
    <source>
        <dbReference type="ARBA" id="ARBA00004236"/>
    </source>
</evidence>
<evidence type="ECO:0000256" key="4">
    <source>
        <dbReference type="ARBA" id="ARBA00023136"/>
    </source>
</evidence>
<evidence type="ECO:0000256" key="2">
    <source>
        <dbReference type="ARBA" id="ARBA00022448"/>
    </source>
</evidence>
<keyword evidence="2" id="KW-0813">Transport</keyword>
<comment type="subcellular location">
    <subcellularLocation>
        <location evidence="1">Cell membrane</location>
    </subcellularLocation>
</comment>
<comment type="caution">
    <text evidence="6">The sequence shown here is derived from an EMBL/GenBank/DDBJ whole genome shotgun (WGS) entry which is preliminary data.</text>
</comment>
<dbReference type="GO" id="GO:0031460">
    <property type="term" value="P:glycine betaine transport"/>
    <property type="evidence" value="ECO:0007669"/>
    <property type="project" value="TreeGrafter"/>
</dbReference>
<dbReference type="AlphaFoldDB" id="A0AA45HJQ6"/>
<dbReference type="Proteomes" id="UP000245921">
    <property type="component" value="Unassembled WGS sequence"/>
</dbReference>
<evidence type="ECO:0000313" key="6">
    <source>
        <dbReference type="EMBL" id="PWJ96466.1"/>
    </source>
</evidence>
<dbReference type="Gene3D" id="3.40.190.10">
    <property type="entry name" value="Periplasmic binding protein-like II"/>
    <property type="match status" value="1"/>
</dbReference>
<gene>
    <name evidence="6" type="ORF">C7380_10138</name>
</gene>
<dbReference type="Pfam" id="PF04069">
    <property type="entry name" value="OpuAC"/>
    <property type="match status" value="1"/>
</dbReference>
<feature type="domain" description="ABC-type glycine betaine transport system substrate-binding" evidence="5">
    <location>
        <begin position="22"/>
        <end position="265"/>
    </location>
</feature>
<dbReference type="EMBL" id="QGGI01000001">
    <property type="protein sequence ID" value="PWJ96466.1"/>
    <property type="molecule type" value="Genomic_DNA"/>
</dbReference>
<dbReference type="SUPFAM" id="SSF53850">
    <property type="entry name" value="Periplasmic binding protein-like II"/>
    <property type="match status" value="1"/>
</dbReference>
<keyword evidence="7" id="KW-1185">Reference proteome</keyword>
<dbReference type="InterPro" id="IPR007210">
    <property type="entry name" value="ABC_Gly_betaine_transp_sub-bd"/>
</dbReference>
<dbReference type="CDD" id="cd13639">
    <property type="entry name" value="PBP2_OpuAC_like"/>
    <property type="match status" value="1"/>
</dbReference>
<dbReference type="PANTHER" id="PTHR47737">
    <property type="entry name" value="GLYCINE BETAINE/PROLINE BETAINE TRANSPORT SYSTEM PERMEASE PROTEIN PROW"/>
    <property type="match status" value="1"/>
</dbReference>
<dbReference type="Gene3D" id="3.40.190.100">
    <property type="entry name" value="Glycine betaine-binding periplasmic protein, domain 2"/>
    <property type="match status" value="1"/>
</dbReference>
<dbReference type="PANTHER" id="PTHR47737:SF1">
    <property type="entry name" value="GLYCINE BETAINE_PROLINE BETAINE TRANSPORT SYSTEM PERMEASE PROTEIN PROW"/>
    <property type="match status" value="1"/>
</dbReference>
<evidence type="ECO:0000313" key="7">
    <source>
        <dbReference type="Proteomes" id="UP000245921"/>
    </source>
</evidence>
<organism evidence="6 7">
    <name type="scientific">Oceanotoga teriensis</name>
    <dbReference type="NCBI Taxonomy" id="515440"/>
    <lineage>
        <taxon>Bacteria</taxon>
        <taxon>Thermotogati</taxon>
        <taxon>Thermotogota</taxon>
        <taxon>Thermotogae</taxon>
        <taxon>Petrotogales</taxon>
        <taxon>Petrotogaceae</taxon>
        <taxon>Oceanotoga</taxon>
    </lineage>
</organism>
<protein>
    <submittedName>
        <fullName evidence="6">Glycine betaine/proline transport system substrate-binding protein</fullName>
    </submittedName>
</protein>
<evidence type="ECO:0000256" key="3">
    <source>
        <dbReference type="ARBA" id="ARBA00022475"/>
    </source>
</evidence>
<keyword evidence="3" id="KW-1003">Cell membrane</keyword>
<proteinExistence type="predicted"/>